<dbReference type="Proteomes" id="UP000051086">
    <property type="component" value="Unassembled WGS sequence"/>
</dbReference>
<sequence length="366" mass="39606">MPDFERDEERLKDLTQLASLVADRSEGDFEFRRATGSLAQDIDYISNALRRDGEVWRMNRAFHSVHVPSFIAVVTMLSDIDDIKSISEDERHQLYSSIHRAAQLASSARERLEHSALTETQVEIGVLADYAPATGEEYKPASLFERTRESFFSASNAALGKAKTSIEALPSVTGALKNGMNSSLERANAVPILASNLQRTLTGTLSDNVTKPIGMRLKASGKALTHGAGASVGLGAMAAVLFPPLVPISAGAGILVALRSWQKEMQKAQSLNTQLRAQRIAELQAERKAALLQLTNGAPSLQMETDELSLTLNAETGEADALILKGQHAGRTWSDLTMIEKAETASYVVEGASAILRILEIVGEDY</sequence>
<feature type="transmembrane region" description="Helical" evidence="1">
    <location>
        <begin position="232"/>
        <end position="258"/>
    </location>
</feature>
<organism evidence="3 5">
    <name type="scientific">Thalassovita autumnalis</name>
    <dbReference type="NCBI Taxonomy" id="2072972"/>
    <lineage>
        <taxon>Bacteria</taxon>
        <taxon>Pseudomonadati</taxon>
        <taxon>Pseudomonadota</taxon>
        <taxon>Alphaproteobacteria</taxon>
        <taxon>Rhodobacterales</taxon>
        <taxon>Roseobacteraceae</taxon>
        <taxon>Thalassovita</taxon>
    </lineage>
</organism>
<keyword evidence="1" id="KW-0472">Membrane</keyword>
<dbReference type="EMBL" id="CYSB01000025">
    <property type="protein sequence ID" value="CUH65973.1"/>
    <property type="molecule type" value="Genomic_DNA"/>
</dbReference>
<evidence type="ECO:0000256" key="1">
    <source>
        <dbReference type="SAM" id="Phobius"/>
    </source>
</evidence>
<protein>
    <submittedName>
        <fullName evidence="3">Uncharacterized protein</fullName>
    </submittedName>
</protein>
<evidence type="ECO:0000313" key="4">
    <source>
        <dbReference type="Proteomes" id="UP000051086"/>
    </source>
</evidence>
<reference evidence="3 5" key="1">
    <citation type="submission" date="2015-09" db="EMBL/GenBank/DDBJ databases">
        <authorList>
            <consortium name="Swine Surveillance"/>
        </authorList>
    </citation>
    <scope>NUCLEOTIDE SEQUENCE [LARGE SCALE GENOMIC DNA]</scope>
    <source>
        <strain evidence="3 5">5120</strain>
    </source>
</reference>
<keyword evidence="1" id="KW-1133">Transmembrane helix</keyword>
<keyword evidence="1" id="KW-0812">Transmembrane</keyword>
<evidence type="ECO:0000313" key="5">
    <source>
        <dbReference type="Proteomes" id="UP000051887"/>
    </source>
</evidence>
<evidence type="ECO:0000313" key="2">
    <source>
        <dbReference type="EMBL" id="CUH65973.1"/>
    </source>
</evidence>
<reference evidence="2 4" key="2">
    <citation type="submission" date="2015-09" db="EMBL/GenBank/DDBJ databases">
        <authorList>
            <person name="Rodrigo-Torres L."/>
            <person name="Arahal D.R."/>
        </authorList>
    </citation>
    <scope>NUCLEOTIDE SEQUENCE [LARGE SCALE GENOMIC DNA]</scope>
    <source>
        <strain evidence="2 4">CECT 5118</strain>
    </source>
</reference>
<name>A0A0P1FCN4_9RHOB</name>
<dbReference type="EMBL" id="CYSC01000032">
    <property type="protein sequence ID" value="CUH72527.1"/>
    <property type="molecule type" value="Genomic_DNA"/>
</dbReference>
<dbReference type="Proteomes" id="UP000051887">
    <property type="component" value="Unassembled WGS sequence"/>
</dbReference>
<accession>A0A0P1FCN4</accession>
<evidence type="ECO:0000313" key="3">
    <source>
        <dbReference type="EMBL" id="CUH72527.1"/>
    </source>
</evidence>
<keyword evidence="4" id="KW-1185">Reference proteome</keyword>
<proteinExistence type="predicted"/>
<gene>
    <name evidence="2" type="ORF">TL5118_01552</name>
    <name evidence="3" type="ORF">TL5120_02328</name>
</gene>
<dbReference type="AlphaFoldDB" id="A0A0P1FCN4"/>